<dbReference type="Proteomes" id="UP000280395">
    <property type="component" value="Unassembled WGS sequence"/>
</dbReference>
<dbReference type="SUPFAM" id="SSF49401">
    <property type="entry name" value="Bacterial adhesins"/>
    <property type="match status" value="1"/>
</dbReference>
<evidence type="ECO:0000256" key="5">
    <source>
        <dbReference type="SAM" id="SignalP"/>
    </source>
</evidence>
<dbReference type="RefSeq" id="WP_014716560.1">
    <property type="nucleotide sequence ID" value="NZ_RBUA01000697.1"/>
</dbReference>
<reference evidence="6 7" key="1">
    <citation type="submission" date="2018-08" db="EMBL/GenBank/DDBJ databases">
        <title>Recombination of ecologically and evolutionarily significant loci maintains genetic cohesion in the Pseudomonas syringae species complex.</title>
        <authorList>
            <person name="Dillon M."/>
            <person name="Thakur S."/>
            <person name="Almeida R.N.D."/>
            <person name="Weir B.S."/>
            <person name="Guttman D.S."/>
        </authorList>
    </citation>
    <scope>NUCLEOTIDE SEQUENCE [LARGE SCALE GENOMIC DNA]</scope>
    <source>
        <strain evidence="6 7">ICMP 14479</strain>
    </source>
</reference>
<comment type="similarity">
    <text evidence="2">Belongs to the fimbrial protein family.</text>
</comment>
<name>A0A3M5VEC3_PSESX</name>
<gene>
    <name evidence="6" type="ORF">ALP29_02039</name>
</gene>
<dbReference type="EMBL" id="RBUA01000697">
    <property type="protein sequence ID" value="RMU56539.1"/>
    <property type="molecule type" value="Genomic_DNA"/>
</dbReference>
<evidence type="ECO:0000256" key="4">
    <source>
        <dbReference type="ARBA" id="ARBA00023263"/>
    </source>
</evidence>
<dbReference type="PANTHER" id="PTHR33420">
    <property type="entry name" value="FIMBRIAL SUBUNIT ELFA-RELATED"/>
    <property type="match status" value="1"/>
</dbReference>
<dbReference type="InterPro" id="IPR050263">
    <property type="entry name" value="Bact_Fimbrial_Adh_Pro"/>
</dbReference>
<keyword evidence="3 5" id="KW-0732">Signal</keyword>
<dbReference type="GeneID" id="99642925"/>
<evidence type="ECO:0000256" key="1">
    <source>
        <dbReference type="ARBA" id="ARBA00004561"/>
    </source>
</evidence>
<dbReference type="PANTHER" id="PTHR33420:SF3">
    <property type="entry name" value="FIMBRIAL SUBUNIT ELFA"/>
    <property type="match status" value="1"/>
</dbReference>
<dbReference type="InterPro" id="IPR008966">
    <property type="entry name" value="Adhesion_dom_sf"/>
</dbReference>
<dbReference type="GO" id="GO:0009289">
    <property type="term" value="C:pilus"/>
    <property type="evidence" value="ECO:0007669"/>
    <property type="project" value="UniProtKB-SubCell"/>
</dbReference>
<accession>A0A3M5VEC3</accession>
<dbReference type="Gene3D" id="2.60.40.1090">
    <property type="entry name" value="Fimbrial-type adhesion domain"/>
    <property type="match status" value="1"/>
</dbReference>
<proteinExistence type="inferred from homology"/>
<protein>
    <submittedName>
        <fullName evidence="6">Uncharacterized protein</fullName>
    </submittedName>
</protein>
<organism evidence="6 7">
    <name type="scientific">Pseudomonas syringae pv. avii</name>
    <dbReference type="NCBI Taxonomy" id="663959"/>
    <lineage>
        <taxon>Bacteria</taxon>
        <taxon>Pseudomonadati</taxon>
        <taxon>Pseudomonadota</taxon>
        <taxon>Gammaproteobacteria</taxon>
        <taxon>Pseudomonadales</taxon>
        <taxon>Pseudomonadaceae</taxon>
        <taxon>Pseudomonas</taxon>
        <taxon>Pseudomonas syringae</taxon>
    </lineage>
</organism>
<feature type="chain" id="PRO_5018218061" evidence="5">
    <location>
        <begin position="24"/>
        <end position="171"/>
    </location>
</feature>
<dbReference type="AlphaFoldDB" id="A0A3M5VEC3"/>
<sequence length="171" mass="17247">MRLSILPLLLAFTASLGAPVAFAATTGTLTFQGVVNAGTCNLIAGDVNRTITLPPVKVSDFDSADSAGEHDFELAADCDSDVKNVIFQFAGTPSAGNAELFANTGTSGGTALWLASAGIIPANGTEAQRSRTVATSSSKAVLALKAAYHKTGAAISHGTLASAVTVSITYN</sequence>
<feature type="signal peptide" evidence="5">
    <location>
        <begin position="1"/>
        <end position="23"/>
    </location>
</feature>
<dbReference type="GO" id="GO:0043709">
    <property type="term" value="P:cell adhesion involved in single-species biofilm formation"/>
    <property type="evidence" value="ECO:0007669"/>
    <property type="project" value="TreeGrafter"/>
</dbReference>
<evidence type="ECO:0000256" key="2">
    <source>
        <dbReference type="ARBA" id="ARBA00006671"/>
    </source>
</evidence>
<comment type="caution">
    <text evidence="6">The sequence shown here is derived from an EMBL/GenBank/DDBJ whole genome shotgun (WGS) entry which is preliminary data.</text>
</comment>
<dbReference type="InterPro" id="IPR036937">
    <property type="entry name" value="Adhesion_dom_fimbrial_sf"/>
</dbReference>
<comment type="subcellular location">
    <subcellularLocation>
        <location evidence="1">Fimbrium</location>
    </subcellularLocation>
</comment>
<evidence type="ECO:0000313" key="6">
    <source>
        <dbReference type="EMBL" id="RMU56539.1"/>
    </source>
</evidence>
<keyword evidence="4" id="KW-0281">Fimbrium</keyword>
<evidence type="ECO:0000313" key="7">
    <source>
        <dbReference type="Proteomes" id="UP000280395"/>
    </source>
</evidence>
<evidence type="ECO:0000256" key="3">
    <source>
        <dbReference type="ARBA" id="ARBA00022729"/>
    </source>
</evidence>